<dbReference type="InterPro" id="IPR025287">
    <property type="entry name" value="WAK_GUB"/>
</dbReference>
<feature type="non-terminal residue" evidence="10">
    <location>
        <position position="1"/>
    </location>
</feature>
<evidence type="ECO:0000256" key="7">
    <source>
        <dbReference type="SAM" id="SignalP"/>
    </source>
</evidence>
<dbReference type="GO" id="GO:0004674">
    <property type="term" value="F:protein serine/threonine kinase activity"/>
    <property type="evidence" value="ECO:0007669"/>
    <property type="project" value="UniProtKB-EC"/>
</dbReference>
<evidence type="ECO:0000256" key="4">
    <source>
        <dbReference type="ARBA" id="ARBA00023180"/>
    </source>
</evidence>
<evidence type="ECO:0000256" key="6">
    <source>
        <dbReference type="ARBA" id="ARBA00048679"/>
    </source>
</evidence>
<dbReference type="GO" id="GO:0016020">
    <property type="term" value="C:membrane"/>
    <property type="evidence" value="ECO:0007669"/>
    <property type="project" value="UniProtKB-SubCell"/>
</dbReference>
<keyword evidence="11" id="KW-1185">Reference proteome</keyword>
<evidence type="ECO:0000313" key="10">
    <source>
        <dbReference type="EMBL" id="KAE9453905.1"/>
    </source>
</evidence>
<evidence type="ECO:0000256" key="5">
    <source>
        <dbReference type="ARBA" id="ARBA00047899"/>
    </source>
</evidence>
<dbReference type="Pfam" id="PF14380">
    <property type="entry name" value="WAK_assoc"/>
    <property type="match status" value="1"/>
</dbReference>
<name>A0A6A4L8E7_9ERIC</name>
<feature type="domain" description="Wall-associated receptor kinase galacturonan-binding" evidence="8">
    <location>
        <begin position="42"/>
        <end position="105"/>
    </location>
</feature>
<evidence type="ECO:0000256" key="1">
    <source>
        <dbReference type="ARBA" id="ARBA00004167"/>
    </source>
</evidence>
<feature type="signal peptide" evidence="7">
    <location>
        <begin position="1"/>
        <end position="30"/>
    </location>
</feature>
<dbReference type="Pfam" id="PF13947">
    <property type="entry name" value="GUB_WAK_bind"/>
    <property type="match status" value="1"/>
</dbReference>
<comment type="catalytic activity">
    <reaction evidence="6">
        <text>L-seryl-[protein] + ATP = O-phospho-L-seryl-[protein] + ADP + H(+)</text>
        <dbReference type="Rhea" id="RHEA:17989"/>
        <dbReference type="Rhea" id="RHEA-COMP:9863"/>
        <dbReference type="Rhea" id="RHEA-COMP:11604"/>
        <dbReference type="ChEBI" id="CHEBI:15378"/>
        <dbReference type="ChEBI" id="CHEBI:29999"/>
        <dbReference type="ChEBI" id="CHEBI:30616"/>
        <dbReference type="ChEBI" id="CHEBI:83421"/>
        <dbReference type="ChEBI" id="CHEBI:456216"/>
        <dbReference type="EC" id="2.7.11.1"/>
    </reaction>
</comment>
<proteinExistence type="predicted"/>
<evidence type="ECO:0000259" key="8">
    <source>
        <dbReference type="Pfam" id="PF13947"/>
    </source>
</evidence>
<dbReference type="Proteomes" id="UP000428333">
    <property type="component" value="Linkage Group LG08"/>
</dbReference>
<dbReference type="PANTHER" id="PTHR33138:SF72">
    <property type="entry name" value="WALL-ASSOCIATED RECEPTOR KINASE CARBOXY-TERMINAL PROTEIN"/>
    <property type="match status" value="1"/>
</dbReference>
<evidence type="ECO:0000313" key="11">
    <source>
        <dbReference type="Proteomes" id="UP000428333"/>
    </source>
</evidence>
<dbReference type="EC" id="2.7.11.1" evidence="2"/>
<feature type="chain" id="PRO_5025534982" description="non-specific serine/threonine protein kinase" evidence="7">
    <location>
        <begin position="31"/>
        <end position="284"/>
    </location>
</feature>
<keyword evidence="4" id="KW-0325">Glycoprotein</keyword>
<protein>
    <recommendedName>
        <fullName evidence="2">non-specific serine/threonine protein kinase</fullName>
        <ecNumber evidence="2">2.7.11.1</ecNumber>
    </recommendedName>
</protein>
<reference evidence="10 11" key="1">
    <citation type="journal article" date="2019" name="Genome Biol. Evol.">
        <title>The Rhododendron genome and chromosomal organization provide insight into shared whole-genome duplications across the heath family (Ericaceae).</title>
        <authorList>
            <person name="Soza V.L."/>
            <person name="Lindsley D."/>
            <person name="Waalkes A."/>
            <person name="Ramage E."/>
            <person name="Patwardhan R.P."/>
            <person name="Burton J.N."/>
            <person name="Adey A."/>
            <person name="Kumar A."/>
            <person name="Qiu R."/>
            <person name="Shendure J."/>
            <person name="Hall B."/>
        </authorList>
    </citation>
    <scope>NUCLEOTIDE SEQUENCE [LARGE SCALE GENOMIC DNA]</scope>
    <source>
        <strain evidence="10">RSF 1966-606</strain>
    </source>
</reference>
<evidence type="ECO:0000256" key="3">
    <source>
        <dbReference type="ARBA" id="ARBA00022729"/>
    </source>
</evidence>
<dbReference type="OrthoDB" id="4062651at2759"/>
<comment type="caution">
    <text evidence="10">The sequence shown here is derived from an EMBL/GenBank/DDBJ whole genome shotgun (WGS) entry which is preliminary data.</text>
</comment>
<dbReference type="GO" id="GO:0030247">
    <property type="term" value="F:polysaccharide binding"/>
    <property type="evidence" value="ECO:0007669"/>
    <property type="project" value="InterPro"/>
</dbReference>
<feature type="domain" description="Wall-associated receptor kinase C-terminal" evidence="9">
    <location>
        <begin position="176"/>
        <end position="254"/>
    </location>
</feature>
<accession>A0A6A4L8E7</accession>
<keyword evidence="3 7" id="KW-0732">Signal</keyword>
<gene>
    <name evidence="10" type="ORF">C3L33_14191</name>
</gene>
<evidence type="ECO:0000259" key="9">
    <source>
        <dbReference type="Pfam" id="PF14380"/>
    </source>
</evidence>
<dbReference type="InterPro" id="IPR032872">
    <property type="entry name" value="WAK_assoc_C"/>
</dbReference>
<dbReference type="PANTHER" id="PTHR33138">
    <property type="entry name" value="OS01G0690200 PROTEIN"/>
    <property type="match status" value="1"/>
</dbReference>
<dbReference type="EMBL" id="QEFC01002157">
    <property type="protein sequence ID" value="KAE9453905.1"/>
    <property type="molecule type" value="Genomic_DNA"/>
</dbReference>
<sequence>MHSPSSVTTATTITAILLILVSVAFSPCYSQLQDEPYYTCVHNFSCGQTIQNVGYPFWGGDRHQFCGHPSFELKCRNNEYPTIKIDKRDFRVLRIDQSRYTMTLASSDLWESYCTQELHNITLDDNLFTYGQINRDLFLFYNCTSEARTINIPYNFTCEIGGIERLGLYTHESFFSVIENSRYTTISCNQSVKVQVLRETVEELLEKSLTLQAGLRRGFEVVYDVNETACAWCLSSGGICGWDSSKFACHCRDRTDPVTCQSTGMQPLYLLIRLFQVIGSVIYD</sequence>
<comment type="subcellular location">
    <subcellularLocation>
        <location evidence="1">Membrane</location>
        <topology evidence="1">Single-pass membrane protein</topology>
    </subcellularLocation>
</comment>
<organism evidence="10 11">
    <name type="scientific">Rhododendron williamsianum</name>
    <dbReference type="NCBI Taxonomy" id="262921"/>
    <lineage>
        <taxon>Eukaryota</taxon>
        <taxon>Viridiplantae</taxon>
        <taxon>Streptophyta</taxon>
        <taxon>Embryophyta</taxon>
        <taxon>Tracheophyta</taxon>
        <taxon>Spermatophyta</taxon>
        <taxon>Magnoliopsida</taxon>
        <taxon>eudicotyledons</taxon>
        <taxon>Gunneridae</taxon>
        <taxon>Pentapetalae</taxon>
        <taxon>asterids</taxon>
        <taxon>Ericales</taxon>
        <taxon>Ericaceae</taxon>
        <taxon>Ericoideae</taxon>
        <taxon>Rhodoreae</taxon>
        <taxon>Rhododendron</taxon>
    </lineage>
</organism>
<dbReference type="AlphaFoldDB" id="A0A6A4L8E7"/>
<comment type="catalytic activity">
    <reaction evidence="5">
        <text>L-threonyl-[protein] + ATP = O-phospho-L-threonyl-[protein] + ADP + H(+)</text>
        <dbReference type="Rhea" id="RHEA:46608"/>
        <dbReference type="Rhea" id="RHEA-COMP:11060"/>
        <dbReference type="Rhea" id="RHEA-COMP:11605"/>
        <dbReference type="ChEBI" id="CHEBI:15378"/>
        <dbReference type="ChEBI" id="CHEBI:30013"/>
        <dbReference type="ChEBI" id="CHEBI:30616"/>
        <dbReference type="ChEBI" id="CHEBI:61977"/>
        <dbReference type="ChEBI" id="CHEBI:456216"/>
        <dbReference type="EC" id="2.7.11.1"/>
    </reaction>
</comment>
<evidence type="ECO:0000256" key="2">
    <source>
        <dbReference type="ARBA" id="ARBA00012513"/>
    </source>
</evidence>